<protein>
    <submittedName>
        <fullName evidence="1">Uncharacterized protein</fullName>
    </submittedName>
</protein>
<keyword evidence="2" id="KW-1185">Reference proteome</keyword>
<dbReference type="AlphaFoldDB" id="A0A1W2ATM1"/>
<gene>
    <name evidence="1" type="ORF">SAMN04488500_10691</name>
</gene>
<proteinExistence type="predicted"/>
<dbReference type="EMBL" id="FWXI01000006">
    <property type="protein sequence ID" value="SMC63801.1"/>
    <property type="molecule type" value="Genomic_DNA"/>
</dbReference>
<evidence type="ECO:0000313" key="1">
    <source>
        <dbReference type="EMBL" id="SMC63801.1"/>
    </source>
</evidence>
<dbReference type="Proteomes" id="UP000192738">
    <property type="component" value="Unassembled WGS sequence"/>
</dbReference>
<dbReference type="STRING" id="112901.SAMN04488500_10691"/>
<dbReference type="RefSeq" id="WP_084575310.1">
    <property type="nucleotide sequence ID" value="NZ_CP155572.1"/>
</dbReference>
<accession>A0A1W2ATM1</accession>
<dbReference type="OrthoDB" id="3010368at2"/>
<organism evidence="1 2">
    <name type="scientific">Sporomusa malonica</name>
    <dbReference type="NCBI Taxonomy" id="112901"/>
    <lineage>
        <taxon>Bacteria</taxon>
        <taxon>Bacillati</taxon>
        <taxon>Bacillota</taxon>
        <taxon>Negativicutes</taxon>
        <taxon>Selenomonadales</taxon>
        <taxon>Sporomusaceae</taxon>
        <taxon>Sporomusa</taxon>
    </lineage>
</organism>
<reference evidence="1 2" key="1">
    <citation type="submission" date="2017-04" db="EMBL/GenBank/DDBJ databases">
        <authorList>
            <person name="Afonso C.L."/>
            <person name="Miller P.J."/>
            <person name="Scott M.A."/>
            <person name="Spackman E."/>
            <person name="Goraichik I."/>
            <person name="Dimitrov K.M."/>
            <person name="Suarez D.L."/>
            <person name="Swayne D.E."/>
        </authorList>
    </citation>
    <scope>NUCLEOTIDE SEQUENCE [LARGE SCALE GENOMIC DNA]</scope>
    <source>
        <strain evidence="1 2">DSM 5090</strain>
    </source>
</reference>
<evidence type="ECO:0000313" key="2">
    <source>
        <dbReference type="Proteomes" id="UP000192738"/>
    </source>
</evidence>
<name>A0A1W2ATM1_9FIRM</name>
<sequence>MIDLSRFEIIEALGKTDTVQSGSKVKYTGASDEQVRWGGNDDPRGLLTEGETYEIELIEPHTWHTKYYLKEFPGKKFNSVSFMPKEDGNNE</sequence>